<dbReference type="InterPro" id="IPR036291">
    <property type="entry name" value="NAD(P)-bd_dom_sf"/>
</dbReference>
<dbReference type="InterPro" id="IPR001509">
    <property type="entry name" value="Epimerase_deHydtase"/>
</dbReference>
<dbReference type="KEGG" id="sku:Sulku_2396"/>
<protein>
    <submittedName>
        <fullName evidence="3">NAD-dependent epimerase/dehydratase</fullName>
    </submittedName>
</protein>
<reference evidence="3 4" key="1">
    <citation type="journal article" date="2012" name="Stand. Genomic Sci.">
        <title>Complete genome sequence of the sulfur compounds oxidizing chemolithoautotroph Sulfuricurvum kujiense type strain (YK-1(T)).</title>
        <authorList>
            <person name="Han C."/>
            <person name="Kotsyurbenko O."/>
            <person name="Chertkov O."/>
            <person name="Held B."/>
            <person name="Lapidus A."/>
            <person name="Nolan M."/>
            <person name="Lucas S."/>
            <person name="Hammon N."/>
            <person name="Deshpande S."/>
            <person name="Cheng J.F."/>
            <person name="Tapia R."/>
            <person name="Goodwin L.A."/>
            <person name="Pitluck S."/>
            <person name="Liolios K."/>
            <person name="Pagani I."/>
            <person name="Ivanova N."/>
            <person name="Mavromatis K."/>
            <person name="Mikhailova N."/>
            <person name="Pati A."/>
            <person name="Chen A."/>
            <person name="Palaniappan K."/>
            <person name="Land M."/>
            <person name="Hauser L."/>
            <person name="Chang Y.J."/>
            <person name="Jeffries C.D."/>
            <person name="Brambilla E.M."/>
            <person name="Rohde M."/>
            <person name="Spring S."/>
            <person name="Sikorski J."/>
            <person name="Goker M."/>
            <person name="Woyke T."/>
            <person name="Bristow J."/>
            <person name="Eisen J.A."/>
            <person name="Markowitz V."/>
            <person name="Hugenholtz P."/>
            <person name="Kyrpides N.C."/>
            <person name="Klenk H.P."/>
            <person name="Detter J.C."/>
        </authorList>
    </citation>
    <scope>NUCLEOTIDE SEQUENCE [LARGE SCALE GENOMIC DNA]</scope>
    <source>
        <strain evidence="4">ATCC BAA-921 / DSM 16994 / JCM 11577 / YK-1</strain>
    </source>
</reference>
<dbReference type="SUPFAM" id="SSF51735">
    <property type="entry name" value="NAD(P)-binding Rossmann-fold domains"/>
    <property type="match status" value="1"/>
</dbReference>
<evidence type="ECO:0000256" key="1">
    <source>
        <dbReference type="ARBA" id="ARBA00007637"/>
    </source>
</evidence>
<dbReference type="Proteomes" id="UP000008721">
    <property type="component" value="Chromosome"/>
</dbReference>
<name>E4TYB1_SULKY</name>
<dbReference type="HOGENOM" id="CLU_007383_1_7_7"/>
<accession>E4TYB1</accession>
<dbReference type="EMBL" id="CP002355">
    <property type="protein sequence ID" value="ADR35056.1"/>
    <property type="molecule type" value="Genomic_DNA"/>
</dbReference>
<gene>
    <name evidence="3" type="ordered locus">Sulku_2396</name>
</gene>
<dbReference type="eggNOG" id="COG0451">
    <property type="taxonomic scope" value="Bacteria"/>
</dbReference>
<dbReference type="Pfam" id="PF01370">
    <property type="entry name" value="Epimerase"/>
    <property type="match status" value="1"/>
</dbReference>
<dbReference type="STRING" id="709032.Sulku_2396"/>
<proteinExistence type="inferred from homology"/>
<comment type="similarity">
    <text evidence="1">Belongs to the NAD(P)-dependent epimerase/dehydratase family.</text>
</comment>
<dbReference type="Gene3D" id="3.40.50.720">
    <property type="entry name" value="NAD(P)-binding Rossmann-like Domain"/>
    <property type="match status" value="1"/>
</dbReference>
<dbReference type="RefSeq" id="WP_013461253.1">
    <property type="nucleotide sequence ID" value="NC_014762.1"/>
</dbReference>
<evidence type="ECO:0000313" key="4">
    <source>
        <dbReference type="Proteomes" id="UP000008721"/>
    </source>
</evidence>
<organism evidence="3 4">
    <name type="scientific">Sulfuricurvum kujiense (strain ATCC BAA-921 / DSM 16994 / JCM 11577 / YK-1)</name>
    <dbReference type="NCBI Taxonomy" id="709032"/>
    <lineage>
        <taxon>Bacteria</taxon>
        <taxon>Pseudomonadati</taxon>
        <taxon>Campylobacterota</taxon>
        <taxon>Epsilonproteobacteria</taxon>
        <taxon>Campylobacterales</taxon>
        <taxon>Sulfurimonadaceae</taxon>
        <taxon>Sulfuricurvum</taxon>
    </lineage>
</organism>
<dbReference type="OrthoDB" id="9801785at2"/>
<sequence>MATYLITGIAGFIGSSIAKALEKQGHKLIGIDNLLTGNRTNLPSTCTFIHGDIADQSVYESLRGKKIDAILHLAAQSSGEISFEKPQYDVLTNTLGTLNLLNFAVEEGIGRFIYASTMSIYGDVDDKPIRENQAKNPKSYYGITKLAAEQYVRVFSDRLNTTSFRLFNVYGPGQNMANLKQGMVSIYLAYFMRNEPVIVKGFKERYRDLTYIDDVVDVWTASIDNPLTYGKTYNLATGKKTTVEALLNELKTAWGSPEYPIYFTEGTPGDQFGIYADITQLQNDLGWEPKVSLSEGIHHFVNWVKGEMHADM</sequence>
<feature type="domain" description="NAD-dependent epimerase/dehydratase" evidence="2">
    <location>
        <begin position="5"/>
        <end position="236"/>
    </location>
</feature>
<keyword evidence="4" id="KW-1185">Reference proteome</keyword>
<dbReference type="AlphaFoldDB" id="E4TYB1"/>
<evidence type="ECO:0000313" key="3">
    <source>
        <dbReference type="EMBL" id="ADR35056.1"/>
    </source>
</evidence>
<dbReference type="PANTHER" id="PTHR43000">
    <property type="entry name" value="DTDP-D-GLUCOSE 4,6-DEHYDRATASE-RELATED"/>
    <property type="match status" value="1"/>
</dbReference>
<evidence type="ECO:0000259" key="2">
    <source>
        <dbReference type="Pfam" id="PF01370"/>
    </source>
</evidence>